<reference evidence="3 4" key="1">
    <citation type="journal article" date="2018" name="Sci. Rep.">
        <title>Raphidocelis subcapitata (=Pseudokirchneriella subcapitata) provides an insight into genome evolution and environmental adaptations in the Sphaeropleales.</title>
        <authorList>
            <person name="Suzuki S."/>
            <person name="Yamaguchi H."/>
            <person name="Nakajima N."/>
            <person name="Kawachi M."/>
        </authorList>
    </citation>
    <scope>NUCLEOTIDE SEQUENCE [LARGE SCALE GENOMIC DNA]</scope>
    <source>
        <strain evidence="3 4">NIES-35</strain>
    </source>
</reference>
<dbReference type="Proteomes" id="UP000247498">
    <property type="component" value="Unassembled WGS sequence"/>
</dbReference>
<evidence type="ECO:0000313" key="3">
    <source>
        <dbReference type="EMBL" id="GBF99567.1"/>
    </source>
</evidence>
<protein>
    <submittedName>
        <fullName evidence="3">Uncharacterized protein</fullName>
    </submittedName>
</protein>
<dbReference type="InterPro" id="IPR007763">
    <property type="entry name" value="NDUFA12"/>
</dbReference>
<gene>
    <name evidence="3" type="ORF">Rsub_12192</name>
</gene>
<keyword evidence="4" id="KW-1185">Reference proteome</keyword>
<feature type="compositionally biased region" description="Gly residues" evidence="2">
    <location>
        <begin position="136"/>
        <end position="163"/>
    </location>
</feature>
<dbReference type="GO" id="GO:0032981">
    <property type="term" value="P:mitochondrial respiratory chain complex I assembly"/>
    <property type="evidence" value="ECO:0007669"/>
    <property type="project" value="TreeGrafter"/>
</dbReference>
<organism evidence="3 4">
    <name type="scientific">Raphidocelis subcapitata</name>
    <dbReference type="NCBI Taxonomy" id="307507"/>
    <lineage>
        <taxon>Eukaryota</taxon>
        <taxon>Viridiplantae</taxon>
        <taxon>Chlorophyta</taxon>
        <taxon>core chlorophytes</taxon>
        <taxon>Chlorophyceae</taxon>
        <taxon>CS clade</taxon>
        <taxon>Sphaeropleales</taxon>
        <taxon>Selenastraceae</taxon>
        <taxon>Raphidocelis</taxon>
    </lineage>
</organism>
<comment type="similarity">
    <text evidence="1">Belongs to the complex I NDUFA12 subunit family.</text>
</comment>
<proteinExistence type="inferred from homology"/>
<name>A0A2V0PQ06_9CHLO</name>
<dbReference type="AlphaFoldDB" id="A0A2V0PQ06"/>
<dbReference type="Pfam" id="PF05071">
    <property type="entry name" value="NDUFA12"/>
    <property type="match status" value="1"/>
</dbReference>
<dbReference type="STRING" id="307507.A0A2V0PQ06"/>
<dbReference type="InParanoid" id="A0A2V0PQ06"/>
<dbReference type="GO" id="GO:0005739">
    <property type="term" value="C:mitochondrion"/>
    <property type="evidence" value="ECO:0007669"/>
    <property type="project" value="TreeGrafter"/>
</dbReference>
<dbReference type="InterPro" id="IPR052618">
    <property type="entry name" value="ComplexI_NDUFA12"/>
</dbReference>
<accession>A0A2V0PQ06</accession>
<feature type="region of interest" description="Disordered" evidence="2">
    <location>
        <begin position="131"/>
        <end position="203"/>
    </location>
</feature>
<evidence type="ECO:0000256" key="1">
    <source>
        <dbReference type="ARBA" id="ARBA00007355"/>
    </source>
</evidence>
<dbReference type="GO" id="GO:0045271">
    <property type="term" value="C:respiratory chain complex I"/>
    <property type="evidence" value="ECO:0007669"/>
    <property type="project" value="InterPro"/>
</dbReference>
<dbReference type="PANTHER" id="PTHR32470">
    <property type="entry name" value="ADH DEHYDROGENASE [UBIQUINONE] 1 ALPHA SUBCOMPLEX ASSEMBLY FACTOR 2"/>
    <property type="match status" value="1"/>
</dbReference>
<evidence type="ECO:0000256" key="2">
    <source>
        <dbReference type="SAM" id="MobiDB-lite"/>
    </source>
</evidence>
<dbReference type="PANTHER" id="PTHR32470:SF2">
    <property type="entry name" value="NADH DEHYDROGENASE [UBIQUINONE] 1 ALPHA SUBCOMPLEX ASSEMBLY FACTOR 2"/>
    <property type="match status" value="1"/>
</dbReference>
<dbReference type="FunCoup" id="A0A2V0PQ06">
    <property type="interactions" value="961"/>
</dbReference>
<sequence length="203" mass="21352">MATKGLPPLQRALEFLRKRFTGQELVGIDRAGNKYYRWSEKNDFGEAVEKRRVSVPGADVLYEPTRLPPEWRAWLTKTRAAAPTAEDMERAEQRAAALAARVAAIEAREAARRFRASALGREGPDLASFTSQLGAAGYGDTGGAKPGGSSGRDGGGGGGGGMGRQQAGPAPPPPPQQQQQQSGVGGGGSGAPFQPGVWEPRKN</sequence>
<dbReference type="EMBL" id="BDRX01000163">
    <property type="protein sequence ID" value="GBF99567.1"/>
    <property type="molecule type" value="Genomic_DNA"/>
</dbReference>
<comment type="caution">
    <text evidence="3">The sequence shown here is derived from an EMBL/GenBank/DDBJ whole genome shotgun (WGS) entry which is preliminary data.</text>
</comment>
<evidence type="ECO:0000313" key="4">
    <source>
        <dbReference type="Proteomes" id="UP000247498"/>
    </source>
</evidence>
<dbReference type="OrthoDB" id="274641at2759"/>